<evidence type="ECO:0000256" key="2">
    <source>
        <dbReference type="ARBA" id="ARBA00022840"/>
    </source>
</evidence>
<dbReference type="InterPro" id="IPR029493">
    <property type="entry name" value="RecD2-like_HHH"/>
</dbReference>
<dbReference type="InterPro" id="IPR027417">
    <property type="entry name" value="P-loop_NTPase"/>
</dbReference>
<keyword evidence="3" id="KW-0378">Hydrolase</keyword>
<dbReference type="SUPFAM" id="SSF52540">
    <property type="entry name" value="P-loop containing nucleoside triphosphate hydrolases"/>
    <property type="match status" value="2"/>
</dbReference>
<dbReference type="GO" id="GO:0003677">
    <property type="term" value="F:DNA binding"/>
    <property type="evidence" value="ECO:0007669"/>
    <property type="project" value="UniProtKB-UniRule"/>
</dbReference>
<dbReference type="Gene3D" id="1.10.10.2220">
    <property type="match status" value="1"/>
</dbReference>
<sequence>MATDSISLFESTDETSQPYVVGKVATTFFESPDSFYKVLLVSVTETNLEWQEPEIVVTGSFADIADEAAYRFFGRLVEHPKYGQQFQATNYQNETPTSKSGLISYLSSDEFPGIGQKTAERVVEALGTTTIDKINANPAVLNPLGLSAKVKDTLVTTLAANNGVEQIIIGLNGYGFGSQLASAIFEKYKEKTLSVIQENPYQLVEDISGVSFKRADQIAAQLGIEFDSPKRIQAGILQALNELAMAEGNTYTTARPLLTRTISLLQESRQQEVAPQLIADELLELGRQQKVVGEDDRIFLKSLFDTEWQIAEHLNRLLHADFTDDFNDEAIQKQLRVVEKHQGITYDDSQNDAIKAAIQSPLFLLTGGPGTGKTTIINGIVNLYARLHEISLDINQYKDKPFPILLAAPTGRAAKRMSETTGLPASTIHRLLGLTGRESTTDVNAAKDLEGAILIIDEMSMVDVYLFKTLLRAIPDGMRVILVGDKDQLPSVGPGQVFFDLLASHRVPAIELDTIYRQSGASSIIPLAHEIKNGRLPADFEKNQTDRSFIACQAYQMPSVVEQIISRAMAKGFTADDIQVLAPMYRGPAGVTNLNTIIQDIMNPKTESHKKEVEFRGETFRIGDKVLHLVNSPENNVFNGDIGRITGIAYAKDKGNTDRADKLTIAFDQNEVTYGRNDWSRLTLAYCTTIHKAQGSQFKMVILPMVMQYARMLQRNLLYTAVTRAKKTLIMLGDSQAFQRSVENESVNRLTVLKERMTKTISESVEPVTTADQVSKEAPANVGSGATEPVGTEPLSVENSPESSQATGPLTPTLLASGKIDPMIGMQGITPKSFMPSRE</sequence>
<comment type="caution">
    <text evidence="6">The sequence shown here is derived from an EMBL/GenBank/DDBJ whole genome shotgun (WGS) entry which is preliminary data.</text>
</comment>
<feature type="binding site" evidence="3">
    <location>
        <begin position="370"/>
        <end position="374"/>
    </location>
    <ligand>
        <name>ATP</name>
        <dbReference type="ChEBI" id="CHEBI:30616"/>
    </ligand>
</feature>
<dbReference type="OrthoDB" id="9803432at2"/>
<dbReference type="Pfam" id="PF14490">
    <property type="entry name" value="HHH_RecD2"/>
    <property type="match status" value="1"/>
</dbReference>
<evidence type="ECO:0000256" key="3">
    <source>
        <dbReference type="HAMAP-Rule" id="MF_01488"/>
    </source>
</evidence>
<dbReference type="InterPro" id="IPR055446">
    <property type="entry name" value="RecD2_N_OB"/>
</dbReference>
<feature type="domain" description="AAA+ ATPase" evidence="5">
    <location>
        <begin position="359"/>
        <end position="520"/>
    </location>
</feature>
<dbReference type="RefSeq" id="WP_056941839.1">
    <property type="nucleotide sequence ID" value="NZ_AZCX01000001.1"/>
</dbReference>
<evidence type="ECO:0000313" key="6">
    <source>
        <dbReference type="EMBL" id="KRK49528.1"/>
    </source>
</evidence>
<reference evidence="6 7" key="1">
    <citation type="journal article" date="2015" name="Genome Announc.">
        <title>Expanding the biotechnology potential of lactobacilli through comparative genomics of 213 strains and associated genera.</title>
        <authorList>
            <person name="Sun Z."/>
            <person name="Harris H.M."/>
            <person name="McCann A."/>
            <person name="Guo C."/>
            <person name="Argimon S."/>
            <person name="Zhang W."/>
            <person name="Yang X."/>
            <person name="Jeffery I.B."/>
            <person name="Cooney J.C."/>
            <person name="Kagawa T.F."/>
            <person name="Liu W."/>
            <person name="Song Y."/>
            <person name="Salvetti E."/>
            <person name="Wrobel A."/>
            <person name="Rasinkangas P."/>
            <person name="Parkhill J."/>
            <person name="Rea M.C."/>
            <person name="O'Sullivan O."/>
            <person name="Ritari J."/>
            <person name="Douillard F.P."/>
            <person name="Paul Ross R."/>
            <person name="Yang R."/>
            <person name="Briner A.E."/>
            <person name="Felis G.E."/>
            <person name="de Vos W.M."/>
            <person name="Barrangou R."/>
            <person name="Klaenhammer T.R."/>
            <person name="Caufield P.W."/>
            <person name="Cui Y."/>
            <person name="Zhang H."/>
            <person name="O'Toole P.W."/>
        </authorList>
    </citation>
    <scope>NUCLEOTIDE SEQUENCE [LARGE SCALE GENOMIC DNA]</scope>
    <source>
        <strain evidence="6 7">JCM 15530</strain>
    </source>
</reference>
<dbReference type="EMBL" id="AZCX01000001">
    <property type="protein sequence ID" value="KRK49528.1"/>
    <property type="molecule type" value="Genomic_DNA"/>
</dbReference>
<dbReference type="Pfam" id="PF13538">
    <property type="entry name" value="UvrD_C_2"/>
    <property type="match status" value="1"/>
</dbReference>
<dbReference type="Gene3D" id="2.30.30.940">
    <property type="match status" value="1"/>
</dbReference>
<dbReference type="PANTHER" id="PTHR43788:SF6">
    <property type="entry name" value="DNA HELICASE B"/>
    <property type="match status" value="1"/>
</dbReference>
<evidence type="ECO:0000259" key="5">
    <source>
        <dbReference type="SMART" id="SM00382"/>
    </source>
</evidence>
<dbReference type="GO" id="GO:0005524">
    <property type="term" value="F:ATP binding"/>
    <property type="evidence" value="ECO:0007669"/>
    <property type="project" value="UniProtKB-UniRule"/>
</dbReference>
<feature type="compositionally biased region" description="Polar residues" evidence="4">
    <location>
        <begin position="797"/>
        <end position="810"/>
    </location>
</feature>
<dbReference type="NCBIfam" id="TIGR01448">
    <property type="entry name" value="recD_rel"/>
    <property type="match status" value="1"/>
</dbReference>
<keyword evidence="3" id="KW-0238">DNA-binding</keyword>
<evidence type="ECO:0000313" key="7">
    <source>
        <dbReference type="Proteomes" id="UP000050911"/>
    </source>
</evidence>
<dbReference type="PANTHER" id="PTHR43788">
    <property type="entry name" value="DNA2/NAM7 HELICASE FAMILY MEMBER"/>
    <property type="match status" value="1"/>
</dbReference>
<keyword evidence="7" id="KW-1185">Reference proteome</keyword>
<evidence type="ECO:0000256" key="1">
    <source>
        <dbReference type="ARBA" id="ARBA00022741"/>
    </source>
</evidence>
<evidence type="ECO:0000256" key="4">
    <source>
        <dbReference type="SAM" id="MobiDB-lite"/>
    </source>
</evidence>
<comment type="similarity">
    <text evidence="3">Belongs to the RecD family. RecD2 subfamily.</text>
</comment>
<dbReference type="GO" id="GO:0004527">
    <property type="term" value="F:exonuclease activity"/>
    <property type="evidence" value="ECO:0007669"/>
    <property type="project" value="UniProtKB-KW"/>
</dbReference>
<keyword evidence="2 3" id="KW-0067">ATP-binding</keyword>
<feature type="region of interest" description="Disordered" evidence="4">
    <location>
        <begin position="763"/>
        <end position="839"/>
    </location>
</feature>
<dbReference type="GO" id="GO:0006310">
    <property type="term" value="P:DNA recombination"/>
    <property type="evidence" value="ECO:0007669"/>
    <property type="project" value="InterPro"/>
</dbReference>
<dbReference type="Pfam" id="PF23139">
    <property type="entry name" value="OB_YrrC"/>
    <property type="match status" value="1"/>
</dbReference>
<dbReference type="GO" id="GO:0043139">
    <property type="term" value="F:5'-3' DNA helicase activity"/>
    <property type="evidence" value="ECO:0007669"/>
    <property type="project" value="UniProtKB-UniRule"/>
</dbReference>
<keyword evidence="1 3" id="KW-0547">Nucleotide-binding</keyword>
<keyword evidence="3" id="KW-0347">Helicase</keyword>
<proteinExistence type="inferred from homology"/>
<dbReference type="InterPro" id="IPR006345">
    <property type="entry name" value="RecD2"/>
</dbReference>
<keyword evidence="6" id="KW-0269">Exonuclease</keyword>
<dbReference type="Proteomes" id="UP000050911">
    <property type="component" value="Unassembled WGS sequence"/>
</dbReference>
<dbReference type="InterPro" id="IPR027785">
    <property type="entry name" value="UvrD-like_helicase_C"/>
</dbReference>
<dbReference type="InterPro" id="IPR041451">
    <property type="entry name" value="RecD2_SH13"/>
</dbReference>
<keyword evidence="6" id="KW-0540">Nuclease</keyword>
<dbReference type="GO" id="GO:0009338">
    <property type="term" value="C:exodeoxyribonuclease V complex"/>
    <property type="evidence" value="ECO:0007669"/>
    <property type="project" value="TreeGrafter"/>
</dbReference>
<protein>
    <recommendedName>
        <fullName evidence="3">ATP-dependent RecD2 DNA helicase</fullName>
        <ecNumber evidence="3">5.6.2.3</ecNumber>
    </recommendedName>
    <alternativeName>
        <fullName evidence="3">DNA 5'-3' helicase subunit RecD2</fullName>
    </alternativeName>
</protein>
<dbReference type="AlphaFoldDB" id="A0A0R1HSS5"/>
<dbReference type="CDD" id="cd18809">
    <property type="entry name" value="SF1_C_RecD"/>
    <property type="match status" value="1"/>
</dbReference>
<keyword evidence="3" id="KW-0413">Isomerase</keyword>
<comment type="catalytic activity">
    <reaction evidence="3">
        <text>ATP + H2O = ADP + phosphate + H(+)</text>
        <dbReference type="Rhea" id="RHEA:13065"/>
        <dbReference type="ChEBI" id="CHEBI:15377"/>
        <dbReference type="ChEBI" id="CHEBI:15378"/>
        <dbReference type="ChEBI" id="CHEBI:30616"/>
        <dbReference type="ChEBI" id="CHEBI:43474"/>
        <dbReference type="ChEBI" id="CHEBI:456216"/>
        <dbReference type="EC" id="5.6.2.3"/>
    </reaction>
</comment>
<dbReference type="CDD" id="cd17933">
    <property type="entry name" value="DEXSc_RecD-like"/>
    <property type="match status" value="1"/>
</dbReference>
<comment type="function">
    <text evidence="3">DNA-dependent ATPase and ATP-dependent 5'-3' DNA helicase. Has no activity on blunt DNA or DNA with 3'-overhangs, requires at least 10 bases of 5'-ssDNA for helicase activity.</text>
</comment>
<dbReference type="GO" id="GO:0016887">
    <property type="term" value="F:ATP hydrolysis activity"/>
    <property type="evidence" value="ECO:0007669"/>
    <property type="project" value="RHEA"/>
</dbReference>
<dbReference type="SMART" id="SM00382">
    <property type="entry name" value="AAA"/>
    <property type="match status" value="1"/>
</dbReference>
<name>A0A0R1HSS5_9LACO</name>
<dbReference type="EC" id="5.6.2.3" evidence="3"/>
<dbReference type="GO" id="GO:0017116">
    <property type="term" value="F:single-stranded DNA helicase activity"/>
    <property type="evidence" value="ECO:0007669"/>
    <property type="project" value="TreeGrafter"/>
</dbReference>
<accession>A0A0R1HSS5</accession>
<dbReference type="InterPro" id="IPR003593">
    <property type="entry name" value="AAA+_ATPase"/>
</dbReference>
<organism evidence="6 7">
    <name type="scientific">Secundilactobacillus kimchicus JCM 15530</name>
    <dbReference type="NCBI Taxonomy" id="1302272"/>
    <lineage>
        <taxon>Bacteria</taxon>
        <taxon>Bacillati</taxon>
        <taxon>Bacillota</taxon>
        <taxon>Bacilli</taxon>
        <taxon>Lactobacillales</taxon>
        <taxon>Lactobacillaceae</taxon>
        <taxon>Secundilactobacillus</taxon>
    </lineage>
</organism>
<dbReference type="HAMAP" id="MF_01488">
    <property type="entry name" value="RecD2"/>
    <property type="match status" value="1"/>
</dbReference>
<dbReference type="PATRIC" id="fig|1302272.5.peg.458"/>
<gene>
    <name evidence="3" type="primary">recD2</name>
    <name evidence="6" type="ORF">FC96_GL000460</name>
</gene>
<dbReference type="InterPro" id="IPR050534">
    <property type="entry name" value="Coronavir_polyprotein_1ab"/>
</dbReference>
<dbReference type="Pfam" id="PF13245">
    <property type="entry name" value="AAA_19"/>
    <property type="match status" value="1"/>
</dbReference>
<dbReference type="STRING" id="1302272.FC96_GL000460"/>
<dbReference type="Pfam" id="PF18335">
    <property type="entry name" value="SH3_13"/>
    <property type="match status" value="1"/>
</dbReference>
<dbReference type="Gene3D" id="3.40.50.300">
    <property type="entry name" value="P-loop containing nucleotide triphosphate hydrolases"/>
    <property type="match status" value="2"/>
</dbReference>